<dbReference type="InterPro" id="IPR018155">
    <property type="entry name" value="Hyaluronidase"/>
</dbReference>
<feature type="transmembrane region" description="Helical" evidence="7">
    <location>
        <begin position="587"/>
        <end position="613"/>
    </location>
</feature>
<keyword evidence="9" id="KW-1185">Reference proteome</keyword>
<dbReference type="FunFam" id="3.20.20.70:FF:000065">
    <property type="entry name" value="Hyaluronidase"/>
    <property type="match status" value="1"/>
</dbReference>
<organism evidence="9 10">
    <name type="scientific">Actinia tenebrosa</name>
    <name type="common">Australian red waratah sea anemone</name>
    <dbReference type="NCBI Taxonomy" id="6105"/>
    <lineage>
        <taxon>Eukaryota</taxon>
        <taxon>Metazoa</taxon>
        <taxon>Cnidaria</taxon>
        <taxon>Anthozoa</taxon>
        <taxon>Hexacorallia</taxon>
        <taxon>Actiniaria</taxon>
        <taxon>Actiniidae</taxon>
        <taxon>Actinia</taxon>
    </lineage>
</organism>
<keyword evidence="8" id="KW-0732">Signal</keyword>
<feature type="compositionally biased region" description="Basic and acidic residues" evidence="6">
    <location>
        <begin position="463"/>
        <end position="499"/>
    </location>
</feature>
<feature type="region of interest" description="Disordered" evidence="6">
    <location>
        <begin position="526"/>
        <end position="551"/>
    </location>
</feature>
<dbReference type="PANTHER" id="PTHR11769">
    <property type="entry name" value="HYALURONIDASE"/>
    <property type="match status" value="1"/>
</dbReference>
<feature type="compositionally biased region" description="Polar residues" evidence="6">
    <location>
        <begin position="534"/>
        <end position="544"/>
    </location>
</feature>
<dbReference type="EC" id="3.2.1.35" evidence="5"/>
<evidence type="ECO:0000313" key="10">
    <source>
        <dbReference type="RefSeq" id="XP_031563585.1"/>
    </source>
</evidence>
<dbReference type="GeneID" id="116299091"/>
<evidence type="ECO:0000256" key="6">
    <source>
        <dbReference type="SAM" id="MobiDB-lite"/>
    </source>
</evidence>
<dbReference type="RefSeq" id="XP_031563585.1">
    <property type="nucleotide sequence ID" value="XM_031707725.1"/>
</dbReference>
<dbReference type="InterPro" id="IPR013785">
    <property type="entry name" value="Aldolase_TIM"/>
</dbReference>
<dbReference type="FunCoup" id="A0A6P8IDM0">
    <property type="interactions" value="643"/>
</dbReference>
<dbReference type="GO" id="GO:0005975">
    <property type="term" value="P:carbohydrate metabolic process"/>
    <property type="evidence" value="ECO:0007669"/>
    <property type="project" value="InterPro"/>
</dbReference>
<dbReference type="GO" id="GO:0004415">
    <property type="term" value="F:hyalurononglucosaminidase activity"/>
    <property type="evidence" value="ECO:0007669"/>
    <property type="project" value="UniProtKB-UniRule"/>
</dbReference>
<keyword evidence="3" id="KW-1015">Disulfide bond</keyword>
<sequence>MEKNVYSLLILLEIVLLIGRGHLTGFNEGKATFCKCEDFPIDGKPFMALWNAPTGGCSKNFSIPIELGDFKILSNPQQTWNGKYVVVFYNAQLGYYPYFTNAEGTNNHNGGMPQLVDLNIHIRKSTKDIIKRIPDPHFNGLAVIDWEGWRPIWSRNWGSKKIYQTRSIEILRSQHPDWSMEQLVEQAQYQFENHAQRMMHETLKLGKFLRPKAKWGFYGFPDCYGHENTNYMCSDEHKDFNDRLQWMFSDSTALFPSIYLPENSPTNGAFVRGRLLETLRLREKYSKKGSSLPIFPYFRLIYEKNPLNYDFLTNVDLYNTIGQAADFGAAGIVMWGNRRDENTSPEICRKLNDYIQTHLGPYFKNTEQESEKCSEERCNGNGRCIKENMAIEFNIYQDDIQRKTCPGIPKRFSFQNRKNNSKLSKNMKTASNLVDKLKETAGKEMSNTVVQKEEENTNNSKLKSNDKTALKEAAKPRKKSFSKEGTESRNDNTNHKKYESKESIKDFVTAKSAKIDRVPFLDVHEEALSDKNRTSSTRSETPNQPADLPSETIYCNKTESGTTKCMVVRRHNSMKLSKHNNFEIPKIYAVLISISLGGAFVLSTVYLASYYYFNIFKKRQA</sequence>
<accession>A0A6P8IDM0</accession>
<evidence type="ECO:0000256" key="4">
    <source>
        <dbReference type="ARBA" id="ARBA00023295"/>
    </source>
</evidence>
<reference evidence="10" key="1">
    <citation type="submission" date="2025-08" db="UniProtKB">
        <authorList>
            <consortium name="RefSeq"/>
        </authorList>
    </citation>
    <scope>IDENTIFICATION</scope>
    <source>
        <tissue evidence="10">Tentacle</tissue>
    </source>
</reference>
<keyword evidence="2 5" id="KW-0378">Hydrolase</keyword>
<dbReference type="InParanoid" id="A0A6P8IDM0"/>
<dbReference type="Gene3D" id="3.20.20.70">
    <property type="entry name" value="Aldolase class I"/>
    <property type="match status" value="1"/>
</dbReference>
<keyword evidence="7" id="KW-0812">Transmembrane</keyword>
<comment type="catalytic activity">
    <reaction evidence="5">
        <text>Random hydrolysis of (1-&gt;4)-linkages between N-acetyl-beta-D-glucosamine and D-glucuronate residues in hyaluronate.</text>
        <dbReference type="EC" id="3.2.1.35"/>
    </reaction>
</comment>
<keyword evidence="4 5" id="KW-0326">Glycosidase</keyword>
<evidence type="ECO:0000256" key="1">
    <source>
        <dbReference type="ARBA" id="ARBA00008871"/>
    </source>
</evidence>
<feature type="signal peptide" evidence="8">
    <location>
        <begin position="1"/>
        <end position="23"/>
    </location>
</feature>
<dbReference type="GO" id="GO:0030214">
    <property type="term" value="P:hyaluronan catabolic process"/>
    <property type="evidence" value="ECO:0007669"/>
    <property type="project" value="TreeGrafter"/>
</dbReference>
<evidence type="ECO:0000256" key="8">
    <source>
        <dbReference type="SAM" id="SignalP"/>
    </source>
</evidence>
<dbReference type="KEGG" id="aten:116299091"/>
<evidence type="ECO:0000313" key="9">
    <source>
        <dbReference type="Proteomes" id="UP000515163"/>
    </source>
</evidence>
<dbReference type="SUPFAM" id="SSF51445">
    <property type="entry name" value="(Trans)glycosidases"/>
    <property type="match status" value="1"/>
</dbReference>
<dbReference type="PANTHER" id="PTHR11769:SF35">
    <property type="entry name" value="HYALURONIDASE"/>
    <property type="match status" value="1"/>
</dbReference>
<comment type="similarity">
    <text evidence="1 5">Belongs to the glycosyl hydrolase 56 family.</text>
</comment>
<dbReference type="Proteomes" id="UP000515163">
    <property type="component" value="Unplaced"/>
</dbReference>
<dbReference type="PRINTS" id="PR00846">
    <property type="entry name" value="GLHYDRLASE56"/>
</dbReference>
<evidence type="ECO:0000256" key="5">
    <source>
        <dbReference type="RuleBase" id="RU610713"/>
    </source>
</evidence>
<feature type="chain" id="PRO_5027657908" description="Hyaluronidase" evidence="8">
    <location>
        <begin position="24"/>
        <end position="621"/>
    </location>
</feature>
<evidence type="ECO:0000256" key="7">
    <source>
        <dbReference type="SAM" id="Phobius"/>
    </source>
</evidence>
<name>A0A6P8IDM0_ACTTE</name>
<evidence type="ECO:0000256" key="3">
    <source>
        <dbReference type="ARBA" id="ARBA00023157"/>
    </source>
</evidence>
<keyword evidence="7" id="KW-0472">Membrane</keyword>
<dbReference type="OrthoDB" id="5796153at2759"/>
<dbReference type="AlphaFoldDB" id="A0A6P8IDM0"/>
<dbReference type="InterPro" id="IPR017853">
    <property type="entry name" value="GH"/>
</dbReference>
<feature type="region of interest" description="Disordered" evidence="6">
    <location>
        <begin position="440"/>
        <end position="499"/>
    </location>
</feature>
<evidence type="ECO:0000256" key="2">
    <source>
        <dbReference type="ARBA" id="ARBA00022801"/>
    </source>
</evidence>
<proteinExistence type="inferred from homology"/>
<dbReference type="Pfam" id="PF01630">
    <property type="entry name" value="Glyco_hydro_56"/>
    <property type="match status" value="1"/>
</dbReference>
<keyword evidence="7" id="KW-1133">Transmembrane helix</keyword>
<protein>
    <recommendedName>
        <fullName evidence="5">Hyaluronidase</fullName>
        <ecNumber evidence="5">3.2.1.35</ecNumber>
    </recommendedName>
</protein>
<gene>
    <name evidence="10" type="primary">LOC116299091</name>
</gene>